<evidence type="ECO:0000313" key="2">
    <source>
        <dbReference type="Proteomes" id="UP001374584"/>
    </source>
</evidence>
<gene>
    <name evidence="1" type="ORF">VNO80_03342</name>
</gene>
<sequence>MWDSSCVCVSRFEDTREHQREGTDSFPWLLHQNHPCGRCWGVETRIIRVGTYFLLRNGIDLLYGPYSNHQS</sequence>
<dbReference type="EMBL" id="JAYMYR010000002">
    <property type="protein sequence ID" value="KAK7377907.1"/>
    <property type="molecule type" value="Genomic_DNA"/>
</dbReference>
<dbReference type="Proteomes" id="UP001374584">
    <property type="component" value="Unassembled WGS sequence"/>
</dbReference>
<proteinExistence type="predicted"/>
<keyword evidence="2" id="KW-1185">Reference proteome</keyword>
<evidence type="ECO:0000313" key="1">
    <source>
        <dbReference type="EMBL" id="KAK7377907.1"/>
    </source>
</evidence>
<dbReference type="AlphaFoldDB" id="A0AAN9NS09"/>
<name>A0AAN9NS09_PHACN</name>
<accession>A0AAN9NS09</accession>
<protein>
    <submittedName>
        <fullName evidence="1">Uncharacterized protein</fullName>
    </submittedName>
</protein>
<reference evidence="1 2" key="1">
    <citation type="submission" date="2024-01" db="EMBL/GenBank/DDBJ databases">
        <title>The genomes of 5 underutilized Papilionoideae crops provide insights into root nodulation and disease resistanc.</title>
        <authorList>
            <person name="Jiang F."/>
        </authorList>
    </citation>
    <scope>NUCLEOTIDE SEQUENCE [LARGE SCALE GENOMIC DNA]</scope>
    <source>
        <strain evidence="1">JINMINGXINNONG_FW02</strain>
        <tissue evidence="1">Leaves</tissue>
    </source>
</reference>
<comment type="caution">
    <text evidence="1">The sequence shown here is derived from an EMBL/GenBank/DDBJ whole genome shotgun (WGS) entry which is preliminary data.</text>
</comment>
<organism evidence="1 2">
    <name type="scientific">Phaseolus coccineus</name>
    <name type="common">Scarlet runner bean</name>
    <name type="synonym">Phaseolus multiflorus</name>
    <dbReference type="NCBI Taxonomy" id="3886"/>
    <lineage>
        <taxon>Eukaryota</taxon>
        <taxon>Viridiplantae</taxon>
        <taxon>Streptophyta</taxon>
        <taxon>Embryophyta</taxon>
        <taxon>Tracheophyta</taxon>
        <taxon>Spermatophyta</taxon>
        <taxon>Magnoliopsida</taxon>
        <taxon>eudicotyledons</taxon>
        <taxon>Gunneridae</taxon>
        <taxon>Pentapetalae</taxon>
        <taxon>rosids</taxon>
        <taxon>fabids</taxon>
        <taxon>Fabales</taxon>
        <taxon>Fabaceae</taxon>
        <taxon>Papilionoideae</taxon>
        <taxon>50 kb inversion clade</taxon>
        <taxon>NPAAA clade</taxon>
        <taxon>indigoferoid/millettioid clade</taxon>
        <taxon>Phaseoleae</taxon>
        <taxon>Phaseolus</taxon>
    </lineage>
</organism>